<feature type="compositionally biased region" description="Acidic residues" evidence="3">
    <location>
        <begin position="547"/>
        <end position="560"/>
    </location>
</feature>
<feature type="region of interest" description="Disordered" evidence="3">
    <location>
        <begin position="1338"/>
        <end position="1379"/>
    </location>
</feature>
<dbReference type="SUPFAM" id="SSF50044">
    <property type="entry name" value="SH3-domain"/>
    <property type="match status" value="1"/>
</dbReference>
<evidence type="ECO:0000256" key="4">
    <source>
        <dbReference type="SAM" id="SignalP"/>
    </source>
</evidence>
<feature type="compositionally biased region" description="Basic and acidic residues" evidence="3">
    <location>
        <begin position="375"/>
        <end position="397"/>
    </location>
</feature>
<dbReference type="PANTHER" id="PTHR23158:SF54">
    <property type="entry name" value="TRANSPORT AND GOLGI ORGANIZATION PROTEIN 1 HOMOLOG"/>
    <property type="match status" value="1"/>
</dbReference>
<keyword evidence="7" id="KW-1185">Reference proteome</keyword>
<dbReference type="GO" id="GO:0035459">
    <property type="term" value="P:vesicle cargo loading"/>
    <property type="evidence" value="ECO:0007669"/>
    <property type="project" value="TreeGrafter"/>
</dbReference>
<feature type="compositionally biased region" description="Basic and acidic residues" evidence="3">
    <location>
        <begin position="655"/>
        <end position="672"/>
    </location>
</feature>
<feature type="compositionally biased region" description="Basic and acidic residues" evidence="3">
    <location>
        <begin position="511"/>
        <end position="522"/>
    </location>
</feature>
<dbReference type="InterPro" id="IPR051500">
    <property type="entry name" value="cTAGE_MIA/OTOR"/>
</dbReference>
<organism evidence="6 7">
    <name type="scientific">Neolamprologus brichardi</name>
    <name type="common">Fairy cichlid</name>
    <name type="synonym">Lamprologus brichardi</name>
    <dbReference type="NCBI Taxonomy" id="32507"/>
    <lineage>
        <taxon>Eukaryota</taxon>
        <taxon>Metazoa</taxon>
        <taxon>Chordata</taxon>
        <taxon>Craniata</taxon>
        <taxon>Vertebrata</taxon>
        <taxon>Euteleostomi</taxon>
        <taxon>Actinopterygii</taxon>
        <taxon>Neopterygii</taxon>
        <taxon>Teleostei</taxon>
        <taxon>Neoteleostei</taxon>
        <taxon>Acanthomorphata</taxon>
        <taxon>Ovalentaria</taxon>
        <taxon>Cichlomorphae</taxon>
        <taxon>Cichliformes</taxon>
        <taxon>Cichlidae</taxon>
        <taxon>African cichlids</taxon>
        <taxon>Pseudocrenilabrinae</taxon>
        <taxon>Lamprologini</taxon>
        <taxon>Neolamprologus</taxon>
    </lineage>
</organism>
<dbReference type="InterPro" id="IPR036028">
    <property type="entry name" value="SH3-like_dom_sf"/>
</dbReference>
<dbReference type="GO" id="GO:0005789">
    <property type="term" value="C:endoplasmic reticulum membrane"/>
    <property type="evidence" value="ECO:0007669"/>
    <property type="project" value="TreeGrafter"/>
</dbReference>
<dbReference type="GO" id="GO:0070971">
    <property type="term" value="C:endoplasmic reticulum exit site"/>
    <property type="evidence" value="ECO:0007669"/>
    <property type="project" value="TreeGrafter"/>
</dbReference>
<dbReference type="Gene3D" id="2.30.30.40">
    <property type="entry name" value="SH3 Domains"/>
    <property type="match status" value="1"/>
</dbReference>
<feature type="coiled-coil region" evidence="2">
    <location>
        <begin position="1031"/>
        <end position="1058"/>
    </location>
</feature>
<feature type="compositionally biased region" description="Pro residues" evidence="3">
    <location>
        <begin position="1458"/>
        <end position="1476"/>
    </location>
</feature>
<dbReference type="STRING" id="32507.ENSNBRP00000028928"/>
<feature type="coiled-coil region" evidence="2">
    <location>
        <begin position="1085"/>
        <end position="1133"/>
    </location>
</feature>
<keyword evidence="4" id="KW-0732">Signal</keyword>
<feature type="compositionally biased region" description="Acidic residues" evidence="3">
    <location>
        <begin position="673"/>
        <end position="693"/>
    </location>
</feature>
<feature type="compositionally biased region" description="Basic and acidic residues" evidence="3">
    <location>
        <begin position="1338"/>
        <end position="1348"/>
    </location>
</feature>
<proteinExistence type="predicted"/>
<evidence type="ECO:0000256" key="2">
    <source>
        <dbReference type="SAM" id="Coils"/>
    </source>
</evidence>
<feature type="compositionally biased region" description="Polar residues" evidence="3">
    <location>
        <begin position="585"/>
        <end position="594"/>
    </location>
</feature>
<feature type="region of interest" description="Disordered" evidence="3">
    <location>
        <begin position="252"/>
        <end position="288"/>
    </location>
</feature>
<dbReference type="Bgee" id="ENSNBRG00000022007">
    <property type="expression patterns" value="Expressed in blood and 8 other cell types or tissues"/>
</dbReference>
<feature type="compositionally biased region" description="Pro residues" evidence="3">
    <location>
        <begin position="707"/>
        <end position="717"/>
    </location>
</feature>
<feature type="region of interest" description="Disordered" evidence="3">
    <location>
        <begin position="1496"/>
        <end position="1517"/>
    </location>
</feature>
<dbReference type="Ensembl" id="ENSNBRT00000029683.1">
    <property type="protein sequence ID" value="ENSNBRP00000028928.1"/>
    <property type="gene ID" value="ENSNBRG00000022007.1"/>
</dbReference>
<feature type="compositionally biased region" description="Basic and acidic residues" evidence="3">
    <location>
        <begin position="471"/>
        <end position="483"/>
    </location>
</feature>
<feature type="region of interest" description="Disordered" evidence="3">
    <location>
        <begin position="1458"/>
        <end position="1481"/>
    </location>
</feature>
<feature type="compositionally biased region" description="Basic and acidic residues" evidence="3">
    <location>
        <begin position="596"/>
        <end position="640"/>
    </location>
</feature>
<evidence type="ECO:0000256" key="3">
    <source>
        <dbReference type="SAM" id="MobiDB-lite"/>
    </source>
</evidence>
<sequence length="1551" mass="174266">ASMAAKHVYRQGFLLLLFNFMSAAALERRFSDIKRCADMECSMLLCRGKAVNDFSGPDCRFLSFKKSETVYVYYKLSGRRPDIWAGSVSWKPLWLFPKRPSGMEIYKKIIHETDFVCFDTGFDKFDNYDVDLLLGLSAEENDSENNKTSYQVQAAEAIETGEEVAQSEKKTEHHDNLEEFHKAPNDQSASSAVFDQSAETPLQNIMEETKDTPTKSEVESVPKDDFVSKSEPVPSSEGVQIPELKTTIGPTFDATVTDEEITKKITPYEEEEESVDMENHPESGTNVKEETPLFSFSEDSINTQPSVEIPKLKTTLGTTFDAVITDEDTTKKVTPYTEEDSEDVEDHLENNTDTKDETPLLSFSEESINTPASDSIKKPETPPATPEDKPKTAEEKNVWTSLGDAVFSAVTGVDITTQEVNSEEEDDDDERVPIPKLKTTLGTTFDAVVTDEESTKKVTPNPEDDSEDVEDQPKNNSDTKEETPLLSFSGESSNTPTPESPKNPESLPLTPEDRPKTAEEKNMWTSLGDAVFSAVTGVDMTAKKVNEEEDEDEEDEEEEDVKTHDESLSVKSPKDSENMEPVLQDSLNSTSDNSDVNERTSDSEKILSDKNENDVEVTGHKEAQDETKKSAEDQIEHLTEGMRISTEPLPQDNNLDNHEAEVTHIKTTHEATEDKDEQEENDEEREELLEDENALLFSQSDKTLPETSPPTVSPPEPEYSESVMRLTLLWDHFTEEKMEQVQKLLGLKNLFKLEAMFMDLDIEFQATRQSQTGTTEDIENALEGILEASENTILDEIEKMLDSRDTKHDYDRHMDTSNLDEETEILDDFQELAFSLRQKYSTASDSTPLALELSSDTEKELDKIPKAESDDNLTITDPEEKPAEVEEEQLVRPDVSMEEDGGHFNKNKDNPLSFSTSDEMQKVPQATLENAFDMGLGVEVEHSPSGSMDSMEPVSEVHEEEVGLFSTGLVYTGCILMISLLPEEWKPGETLFGCPWQAVVITALVGVLTFTLFFWRTVLAVSVVILLLLDEKRLREQIQVHKKEKDEALAKMAELQKQVSPRKRNVTTVLLDEAKIREDARNVQQKCLEKEFAALKDENKTLKVTIKSWEEKHTELNEKIKVYQKSQKELEDSVVLKDHNVEVLSELLSDLEACDLQKGDTKVLANGEVAPDKKTAVKNRIKQMMDVSRVQTTLAVVEEERDRFMTKLLNEEKSRKAMEEQHQELEHAISTLKSEKSHIENQFKILQQKNEIMVEMYQQKENALQQKLTKEELERRSKENLLSEVGGKAVEAEEQVKILRQRINEMEDQMKKTEEVYKEQVECVFVVNARNAERALNQEKLESSKLRDSYGPSPVSGGAPSPPIMIEGPRRPPSAPVARRIDPFGESKWIASPTSFLPNCHFKLSCMFVFQGPGSFIASPIRDSPGPMVHGPPPGPAPYDPMLPPGRLPPPIAYRPPRPGPYHLPPGPPLQGPPLPANGHPGMPLPGPMGGEFGPPNGLAIPPRQGPGPGIDPRGPLPPQFRPPPPHHFGPMPPPQGTFNFFFFFFITLYF</sequence>
<feature type="compositionally biased region" description="Polar residues" evidence="3">
    <location>
        <begin position="364"/>
        <end position="373"/>
    </location>
</feature>
<feature type="compositionally biased region" description="Basic and acidic residues" evidence="3">
    <location>
        <begin position="207"/>
        <end position="228"/>
    </location>
</feature>
<feature type="compositionally biased region" description="Basic and acidic residues" evidence="3">
    <location>
        <begin position="277"/>
        <end position="288"/>
    </location>
</feature>
<accession>A0A3Q4I534</accession>
<dbReference type="GeneTree" id="ENSGT00950000182767"/>
<dbReference type="Pfam" id="PF06409">
    <property type="entry name" value="NPIP"/>
    <property type="match status" value="1"/>
</dbReference>
<feature type="signal peptide" evidence="4">
    <location>
        <begin position="1"/>
        <end position="25"/>
    </location>
</feature>
<dbReference type="GO" id="GO:0009306">
    <property type="term" value="P:protein secretion"/>
    <property type="evidence" value="ECO:0007669"/>
    <property type="project" value="TreeGrafter"/>
</dbReference>
<feature type="chain" id="PRO_5018615448" description="Nuclear pore complex interacting protein N-terminal domain-containing protein" evidence="4">
    <location>
        <begin position="26"/>
        <end position="1551"/>
    </location>
</feature>
<feature type="compositionally biased region" description="Basic and acidic residues" evidence="3">
    <location>
        <begin position="561"/>
        <end position="577"/>
    </location>
</feature>
<evidence type="ECO:0000313" key="7">
    <source>
        <dbReference type="Proteomes" id="UP000261580"/>
    </source>
</evidence>
<evidence type="ECO:0000259" key="5">
    <source>
        <dbReference type="Pfam" id="PF06409"/>
    </source>
</evidence>
<feature type="region of interest" description="Disordered" evidence="3">
    <location>
        <begin position="870"/>
        <end position="889"/>
    </location>
</feature>
<feature type="region of interest" description="Disordered" evidence="3">
    <location>
        <begin position="207"/>
        <end position="237"/>
    </location>
</feature>
<dbReference type="OMA" id="DHENKNP"/>
<reference evidence="6" key="2">
    <citation type="submission" date="2025-09" db="UniProtKB">
        <authorList>
            <consortium name="Ensembl"/>
        </authorList>
    </citation>
    <scope>IDENTIFICATION</scope>
</reference>
<feature type="region of interest" description="Disordered" evidence="3">
    <location>
        <begin position="319"/>
        <end position="719"/>
    </location>
</feature>
<keyword evidence="1 2" id="KW-0175">Coiled coil</keyword>
<feature type="compositionally biased region" description="Acidic residues" evidence="3">
    <location>
        <begin position="337"/>
        <end position="346"/>
    </location>
</feature>
<protein>
    <recommendedName>
        <fullName evidence="5">Nuclear pore complex interacting protein N-terminal domain-containing protein</fullName>
    </recommendedName>
</protein>
<feature type="domain" description="Nuclear pore complex interacting protein N-terminal" evidence="5">
    <location>
        <begin position="978"/>
        <end position="1128"/>
    </location>
</feature>
<dbReference type="PANTHER" id="PTHR23158">
    <property type="entry name" value="MELANOMA INHIBITORY ACTIVITY-RELATED"/>
    <property type="match status" value="1"/>
</dbReference>
<dbReference type="InterPro" id="IPR054697">
    <property type="entry name" value="NPIP_N"/>
</dbReference>
<dbReference type="GO" id="GO:0006888">
    <property type="term" value="P:endoplasmic reticulum to Golgi vesicle-mediated transport"/>
    <property type="evidence" value="ECO:0007669"/>
    <property type="project" value="TreeGrafter"/>
</dbReference>
<name>A0A3Q4I534_NEOBR</name>
<feature type="compositionally biased region" description="Acidic residues" evidence="3">
    <location>
        <begin position="421"/>
        <end position="430"/>
    </location>
</feature>
<feature type="compositionally biased region" description="Basic and acidic residues" evidence="3">
    <location>
        <begin position="347"/>
        <end position="358"/>
    </location>
</feature>
<dbReference type="Proteomes" id="UP000261580">
    <property type="component" value="Unassembled WGS sequence"/>
</dbReference>
<evidence type="ECO:0000256" key="1">
    <source>
        <dbReference type="ARBA" id="ARBA00023054"/>
    </source>
</evidence>
<reference evidence="6" key="1">
    <citation type="submission" date="2025-08" db="UniProtKB">
        <authorList>
            <consortium name="Ensembl"/>
        </authorList>
    </citation>
    <scope>IDENTIFICATION</scope>
</reference>
<evidence type="ECO:0000313" key="6">
    <source>
        <dbReference type="Ensembl" id="ENSNBRP00000028928.1"/>
    </source>
</evidence>